<comment type="similarity">
    <text evidence="3 10">Belongs to the cytochrome P450 family.</text>
</comment>
<keyword evidence="4 9" id="KW-0349">Heme</keyword>
<evidence type="ECO:0000256" key="1">
    <source>
        <dbReference type="ARBA" id="ARBA00001971"/>
    </source>
</evidence>
<feature type="transmembrane region" description="Helical" evidence="11">
    <location>
        <begin position="6"/>
        <end position="24"/>
    </location>
</feature>
<dbReference type="InParanoid" id="W4JVV6"/>
<dbReference type="PANTHER" id="PTHR46300">
    <property type="entry name" value="P450, PUTATIVE (EUROFUNG)-RELATED-RELATED"/>
    <property type="match status" value="1"/>
</dbReference>
<evidence type="ECO:0000256" key="2">
    <source>
        <dbReference type="ARBA" id="ARBA00005179"/>
    </source>
</evidence>
<dbReference type="CDD" id="cd11065">
    <property type="entry name" value="CYP64-like"/>
    <property type="match status" value="1"/>
</dbReference>
<dbReference type="Pfam" id="PF00067">
    <property type="entry name" value="p450"/>
    <property type="match status" value="1"/>
</dbReference>
<reference evidence="12 13" key="1">
    <citation type="journal article" date="2012" name="New Phytol.">
        <title>Insight into trade-off between wood decay and parasitism from the genome of a fungal forest pathogen.</title>
        <authorList>
            <person name="Olson A."/>
            <person name="Aerts A."/>
            <person name="Asiegbu F."/>
            <person name="Belbahri L."/>
            <person name="Bouzid O."/>
            <person name="Broberg A."/>
            <person name="Canback B."/>
            <person name="Coutinho P.M."/>
            <person name="Cullen D."/>
            <person name="Dalman K."/>
            <person name="Deflorio G."/>
            <person name="van Diepen L.T."/>
            <person name="Dunand C."/>
            <person name="Duplessis S."/>
            <person name="Durling M."/>
            <person name="Gonthier P."/>
            <person name="Grimwood J."/>
            <person name="Fossdal C.G."/>
            <person name="Hansson D."/>
            <person name="Henrissat B."/>
            <person name="Hietala A."/>
            <person name="Himmelstrand K."/>
            <person name="Hoffmeister D."/>
            <person name="Hogberg N."/>
            <person name="James T.Y."/>
            <person name="Karlsson M."/>
            <person name="Kohler A."/>
            <person name="Kues U."/>
            <person name="Lee Y.H."/>
            <person name="Lin Y.C."/>
            <person name="Lind M."/>
            <person name="Lindquist E."/>
            <person name="Lombard V."/>
            <person name="Lucas S."/>
            <person name="Lunden K."/>
            <person name="Morin E."/>
            <person name="Murat C."/>
            <person name="Park J."/>
            <person name="Raffaello T."/>
            <person name="Rouze P."/>
            <person name="Salamov A."/>
            <person name="Schmutz J."/>
            <person name="Solheim H."/>
            <person name="Stahlberg J."/>
            <person name="Velez H."/>
            <person name="de Vries R.P."/>
            <person name="Wiebenga A."/>
            <person name="Woodward S."/>
            <person name="Yakovlev I."/>
            <person name="Garbelotto M."/>
            <person name="Martin F."/>
            <person name="Grigoriev I.V."/>
            <person name="Stenlid J."/>
        </authorList>
    </citation>
    <scope>NUCLEOTIDE SEQUENCE [LARGE SCALE GENOMIC DNA]</scope>
    <source>
        <strain evidence="12 13">TC 32-1</strain>
    </source>
</reference>
<evidence type="ECO:0000313" key="13">
    <source>
        <dbReference type="Proteomes" id="UP000030671"/>
    </source>
</evidence>
<evidence type="ECO:0000256" key="6">
    <source>
        <dbReference type="ARBA" id="ARBA00023002"/>
    </source>
</evidence>
<dbReference type="RefSeq" id="XP_009551089.1">
    <property type="nucleotide sequence ID" value="XM_009552794.1"/>
</dbReference>
<dbReference type="PROSITE" id="PS00086">
    <property type="entry name" value="CYTOCHROME_P450"/>
    <property type="match status" value="1"/>
</dbReference>
<evidence type="ECO:0000256" key="5">
    <source>
        <dbReference type="ARBA" id="ARBA00022723"/>
    </source>
</evidence>
<dbReference type="InterPro" id="IPR001128">
    <property type="entry name" value="Cyt_P450"/>
</dbReference>
<evidence type="ECO:0000256" key="10">
    <source>
        <dbReference type="RuleBase" id="RU000461"/>
    </source>
</evidence>
<dbReference type="GO" id="GO:0005506">
    <property type="term" value="F:iron ion binding"/>
    <property type="evidence" value="ECO:0007669"/>
    <property type="project" value="InterPro"/>
</dbReference>
<keyword evidence="5 9" id="KW-0479">Metal-binding</keyword>
<dbReference type="InterPro" id="IPR050364">
    <property type="entry name" value="Cytochrome_P450_fung"/>
</dbReference>
<dbReference type="PRINTS" id="PR00385">
    <property type="entry name" value="P450"/>
</dbReference>
<dbReference type="GO" id="GO:0020037">
    <property type="term" value="F:heme binding"/>
    <property type="evidence" value="ECO:0007669"/>
    <property type="project" value="InterPro"/>
</dbReference>
<dbReference type="InterPro" id="IPR036396">
    <property type="entry name" value="Cyt_P450_sf"/>
</dbReference>
<evidence type="ECO:0000256" key="4">
    <source>
        <dbReference type="ARBA" id="ARBA00022617"/>
    </source>
</evidence>
<feature type="binding site" description="axial binding residue" evidence="9">
    <location>
        <position position="465"/>
    </location>
    <ligand>
        <name>heme</name>
        <dbReference type="ChEBI" id="CHEBI:30413"/>
    </ligand>
    <ligandPart>
        <name>Fe</name>
        <dbReference type="ChEBI" id="CHEBI:18248"/>
    </ligandPart>
</feature>
<keyword evidence="11" id="KW-0472">Membrane</keyword>
<comment type="pathway">
    <text evidence="2">Secondary metabolite biosynthesis.</text>
</comment>
<keyword evidence="7 9" id="KW-0408">Iron</keyword>
<proteinExistence type="inferred from homology"/>
<dbReference type="PRINTS" id="PR00463">
    <property type="entry name" value="EP450I"/>
</dbReference>
<dbReference type="HOGENOM" id="CLU_001570_2_3_1"/>
<keyword evidence="6 10" id="KW-0560">Oxidoreductase</keyword>
<evidence type="ECO:0000256" key="3">
    <source>
        <dbReference type="ARBA" id="ARBA00010617"/>
    </source>
</evidence>
<dbReference type="GeneID" id="20668467"/>
<dbReference type="eggNOG" id="KOG0156">
    <property type="taxonomic scope" value="Eukaryota"/>
</dbReference>
<evidence type="ECO:0000256" key="11">
    <source>
        <dbReference type="SAM" id="Phobius"/>
    </source>
</evidence>
<accession>W4JVV6</accession>
<dbReference type="GO" id="GO:0004497">
    <property type="term" value="F:monooxygenase activity"/>
    <property type="evidence" value="ECO:0007669"/>
    <property type="project" value="UniProtKB-KW"/>
</dbReference>
<sequence length="552" mass="61819">MYDPWNIAASVILTIVIYIVLNALQPVPTRLPPGPGSNTNPREALKQAAESNKGAWTVFNHWTRVYGPVFAFYLGRTPVIVLNRAYDAWDLLERRGDIYSSRPRLVMAHEILSGGMRGLSMPYGTHWRKWRKIQHAGMGSRAARAYREHQTLESTLVLCDLAKDPGNYAKSIQRFATSVVLSISYGRRAQSLESEVVQANYDALLDLPWLKCNAEQARLGGTLLNRRWPILLWLPRFLQWFRPPFDRTRARDTALYLSLLRSARARAVVGEGKPCMAASAGETIQHEGLGLNETEVAYAVSAPFGAGIDTTASSVEYFLLAALRHPMATRKAQAEIDRAVGRARLPTFADADAGNLPYLTAFIKEVERWRPVVPLAVPHALTRDDVYAGYGLPRGSTVFANIHAMTRDPKLFPKPEVFHPERFLPTLVPYAGDGGVGKEKNAMREYLDPHLKDFTLPFGFGRRMCPGMHVASQSMFILAARILWTFDILPHPDDAANPNILERTSALDDEISLGLVRAPAPFRFELRVRHPDALKMVEAEAAEAELRLMEWD</sequence>
<name>W4JVV6_HETIT</name>
<keyword evidence="11" id="KW-1133">Transmembrane helix</keyword>
<dbReference type="Proteomes" id="UP000030671">
    <property type="component" value="Unassembled WGS sequence"/>
</dbReference>
<dbReference type="InterPro" id="IPR002401">
    <property type="entry name" value="Cyt_P450_E_grp-I"/>
</dbReference>
<evidence type="ECO:0000256" key="7">
    <source>
        <dbReference type="ARBA" id="ARBA00023004"/>
    </source>
</evidence>
<dbReference type="Gene3D" id="1.10.630.10">
    <property type="entry name" value="Cytochrome P450"/>
    <property type="match status" value="1"/>
</dbReference>
<dbReference type="SUPFAM" id="SSF48264">
    <property type="entry name" value="Cytochrome P450"/>
    <property type="match status" value="1"/>
</dbReference>
<keyword evidence="8 10" id="KW-0503">Monooxygenase</keyword>
<protein>
    <submittedName>
        <fullName evidence="12">Cytochrome P450 monooxygenase 9</fullName>
    </submittedName>
</protein>
<organism evidence="12 13">
    <name type="scientific">Heterobasidion irregulare (strain TC 32-1)</name>
    <dbReference type="NCBI Taxonomy" id="747525"/>
    <lineage>
        <taxon>Eukaryota</taxon>
        <taxon>Fungi</taxon>
        <taxon>Dikarya</taxon>
        <taxon>Basidiomycota</taxon>
        <taxon>Agaricomycotina</taxon>
        <taxon>Agaricomycetes</taxon>
        <taxon>Russulales</taxon>
        <taxon>Bondarzewiaceae</taxon>
        <taxon>Heterobasidion</taxon>
        <taxon>Heterobasidion annosum species complex</taxon>
    </lineage>
</organism>
<evidence type="ECO:0000256" key="9">
    <source>
        <dbReference type="PIRSR" id="PIRSR602401-1"/>
    </source>
</evidence>
<dbReference type="AlphaFoldDB" id="W4JVV6"/>
<evidence type="ECO:0000313" key="12">
    <source>
        <dbReference type="EMBL" id="ETW77609.1"/>
    </source>
</evidence>
<dbReference type="KEGG" id="hir:HETIRDRAFT_173740"/>
<keyword evidence="11" id="KW-0812">Transmembrane</keyword>
<dbReference type="InterPro" id="IPR017972">
    <property type="entry name" value="Cyt_P450_CS"/>
</dbReference>
<dbReference type="OrthoDB" id="1055148at2759"/>
<dbReference type="GO" id="GO:0016705">
    <property type="term" value="F:oxidoreductase activity, acting on paired donors, with incorporation or reduction of molecular oxygen"/>
    <property type="evidence" value="ECO:0007669"/>
    <property type="project" value="InterPro"/>
</dbReference>
<dbReference type="EMBL" id="KI925463">
    <property type="protein sequence ID" value="ETW77609.1"/>
    <property type="molecule type" value="Genomic_DNA"/>
</dbReference>
<evidence type="ECO:0000256" key="8">
    <source>
        <dbReference type="ARBA" id="ARBA00023033"/>
    </source>
</evidence>
<comment type="cofactor">
    <cofactor evidence="1 9">
        <name>heme</name>
        <dbReference type="ChEBI" id="CHEBI:30413"/>
    </cofactor>
</comment>
<keyword evidence="13" id="KW-1185">Reference proteome</keyword>
<gene>
    <name evidence="12" type="primary">cyp9</name>
    <name evidence="12" type="ORF">HETIRDRAFT_173740</name>
</gene>